<evidence type="ECO:0000256" key="6">
    <source>
        <dbReference type="SAM" id="Phobius"/>
    </source>
</evidence>
<dbReference type="PANTHER" id="PTHR13789:SF147">
    <property type="entry name" value="PUTATIVE (AFU_ORTHOLOGUE AFUA_2G01950)-RELATED"/>
    <property type="match status" value="1"/>
</dbReference>
<evidence type="ECO:0000256" key="5">
    <source>
        <dbReference type="ARBA" id="ARBA00023033"/>
    </source>
</evidence>
<keyword evidence="5" id="KW-0503">Monooxygenase</keyword>
<dbReference type="GO" id="GO:0071949">
    <property type="term" value="F:FAD binding"/>
    <property type="evidence" value="ECO:0007669"/>
    <property type="project" value="InterPro"/>
</dbReference>
<organism evidence="8 9">
    <name type="scientific">Aspergillus luchuensis (strain CBS 106.47)</name>
    <dbReference type="NCBI Taxonomy" id="1137211"/>
    <lineage>
        <taxon>Eukaryota</taxon>
        <taxon>Fungi</taxon>
        <taxon>Dikarya</taxon>
        <taxon>Ascomycota</taxon>
        <taxon>Pezizomycotina</taxon>
        <taxon>Eurotiomycetes</taxon>
        <taxon>Eurotiomycetidae</taxon>
        <taxon>Eurotiales</taxon>
        <taxon>Aspergillaceae</taxon>
        <taxon>Aspergillus</taxon>
        <taxon>Aspergillus subgen. Circumdati</taxon>
    </lineage>
</organism>
<evidence type="ECO:0000256" key="2">
    <source>
        <dbReference type="ARBA" id="ARBA00022630"/>
    </source>
</evidence>
<evidence type="ECO:0000313" key="8">
    <source>
        <dbReference type="EMBL" id="OJZ90122.1"/>
    </source>
</evidence>
<keyword evidence="3" id="KW-0274">FAD</keyword>
<accession>A0A1M3TU68</accession>
<evidence type="ECO:0000256" key="3">
    <source>
        <dbReference type="ARBA" id="ARBA00022827"/>
    </source>
</evidence>
<sequence>MKILIVGAGLGGLAAAYCFAKDGHHVFERREKLSPKGSGLLIRPGASRILQSWGLGDAIEKVADTCLPILIRDLKTGKDKIRTLPASLTKYPDWGIHRPILQDILYQHAVHAGAEIIFNSSVEDFSDEPGVSPSLQLKGGKTIAGDLILIADGIQSRLRTKVLFDVSAGWSVNPQVSDSVYYGVTVPQKELQSDSDASLLLHGFDTCVWAGDERFVIGRKPRKMEFWSGLFGLKHDDGHASMWSEDGDIAFVRQRFEGICPPLSAVLKLATKCDRWKIAQMPNLPRWTSRTGRTILLGDSAHAMEPNAAQGMSQIIEDIGVLHILLLSLPYLSVSVISRFWEDIRKPRVERIKSFAAWNTQRFLGHKDHAASHHKYADTDWESIKDIEPDPAADFTSPAFFKWAHDYDIVEQVSLCHLGSSAFLGLKEKKRK</sequence>
<dbReference type="SUPFAM" id="SSF51905">
    <property type="entry name" value="FAD/NAD(P)-binding domain"/>
    <property type="match status" value="1"/>
</dbReference>
<keyword evidence="6" id="KW-1133">Transmembrane helix</keyword>
<keyword evidence="2" id="KW-0285">Flavoprotein</keyword>
<feature type="domain" description="FAD-binding" evidence="7">
    <location>
        <begin position="2"/>
        <end position="322"/>
    </location>
</feature>
<dbReference type="GO" id="GO:0004497">
    <property type="term" value="F:monooxygenase activity"/>
    <property type="evidence" value="ECO:0007669"/>
    <property type="project" value="UniProtKB-KW"/>
</dbReference>
<dbReference type="InterPro" id="IPR002938">
    <property type="entry name" value="FAD-bd"/>
</dbReference>
<keyword evidence="4" id="KW-0560">Oxidoreductase</keyword>
<dbReference type="VEuPathDB" id="FungiDB:ASPFODRAFT_30954"/>
<evidence type="ECO:0000259" key="7">
    <source>
        <dbReference type="Pfam" id="PF01494"/>
    </source>
</evidence>
<dbReference type="Proteomes" id="UP000184063">
    <property type="component" value="Unassembled WGS sequence"/>
</dbReference>
<comment type="similarity">
    <text evidence="1">Belongs to the paxM FAD-dependent monooxygenase family.</text>
</comment>
<keyword evidence="6" id="KW-0472">Membrane</keyword>
<dbReference type="OrthoDB" id="16820at2759"/>
<proteinExistence type="inferred from homology"/>
<protein>
    <recommendedName>
        <fullName evidence="7">FAD-binding domain-containing protein</fullName>
    </recommendedName>
</protein>
<evidence type="ECO:0000313" key="9">
    <source>
        <dbReference type="Proteomes" id="UP000184063"/>
    </source>
</evidence>
<feature type="transmembrane region" description="Helical" evidence="6">
    <location>
        <begin position="320"/>
        <end position="341"/>
    </location>
</feature>
<dbReference type="PANTHER" id="PTHR13789">
    <property type="entry name" value="MONOOXYGENASE"/>
    <property type="match status" value="1"/>
</dbReference>
<dbReference type="PRINTS" id="PR00420">
    <property type="entry name" value="RNGMNOXGNASE"/>
</dbReference>
<evidence type="ECO:0000256" key="4">
    <source>
        <dbReference type="ARBA" id="ARBA00023002"/>
    </source>
</evidence>
<dbReference type="Gene3D" id="3.50.50.60">
    <property type="entry name" value="FAD/NAD(P)-binding domain"/>
    <property type="match status" value="1"/>
</dbReference>
<reference evidence="9" key="1">
    <citation type="journal article" date="2017" name="Genome Biol.">
        <title>Comparative genomics reveals high biological diversity and specific adaptations in the industrially and medically important fungal genus Aspergillus.</title>
        <authorList>
            <person name="de Vries R.P."/>
            <person name="Riley R."/>
            <person name="Wiebenga A."/>
            <person name="Aguilar-Osorio G."/>
            <person name="Amillis S."/>
            <person name="Uchima C.A."/>
            <person name="Anderluh G."/>
            <person name="Asadollahi M."/>
            <person name="Askin M."/>
            <person name="Barry K."/>
            <person name="Battaglia E."/>
            <person name="Bayram O."/>
            <person name="Benocci T."/>
            <person name="Braus-Stromeyer S.A."/>
            <person name="Caldana C."/>
            <person name="Canovas D."/>
            <person name="Cerqueira G.C."/>
            <person name="Chen F."/>
            <person name="Chen W."/>
            <person name="Choi C."/>
            <person name="Clum A."/>
            <person name="Dos Santos R.A."/>
            <person name="Damasio A.R."/>
            <person name="Diallinas G."/>
            <person name="Emri T."/>
            <person name="Fekete E."/>
            <person name="Flipphi M."/>
            <person name="Freyberg S."/>
            <person name="Gallo A."/>
            <person name="Gournas C."/>
            <person name="Habgood R."/>
            <person name="Hainaut M."/>
            <person name="Harispe M.L."/>
            <person name="Henrissat B."/>
            <person name="Hilden K.S."/>
            <person name="Hope R."/>
            <person name="Hossain A."/>
            <person name="Karabika E."/>
            <person name="Karaffa L."/>
            <person name="Karanyi Z."/>
            <person name="Krasevec N."/>
            <person name="Kuo A."/>
            <person name="Kusch H."/>
            <person name="LaButti K."/>
            <person name="Lagendijk E.L."/>
            <person name="Lapidus A."/>
            <person name="Levasseur A."/>
            <person name="Lindquist E."/>
            <person name="Lipzen A."/>
            <person name="Logrieco A.F."/>
            <person name="MacCabe A."/>
            <person name="Maekelae M.R."/>
            <person name="Malavazi I."/>
            <person name="Melin P."/>
            <person name="Meyer V."/>
            <person name="Mielnichuk N."/>
            <person name="Miskei M."/>
            <person name="Molnar A.P."/>
            <person name="Mule G."/>
            <person name="Ngan C.Y."/>
            <person name="Orejas M."/>
            <person name="Orosz E."/>
            <person name="Ouedraogo J.P."/>
            <person name="Overkamp K.M."/>
            <person name="Park H.-S."/>
            <person name="Perrone G."/>
            <person name="Piumi F."/>
            <person name="Punt P.J."/>
            <person name="Ram A.F."/>
            <person name="Ramon A."/>
            <person name="Rauscher S."/>
            <person name="Record E."/>
            <person name="Riano-Pachon D.M."/>
            <person name="Robert V."/>
            <person name="Roehrig J."/>
            <person name="Ruller R."/>
            <person name="Salamov A."/>
            <person name="Salih N.S."/>
            <person name="Samson R.A."/>
            <person name="Sandor E."/>
            <person name="Sanguinetti M."/>
            <person name="Schuetze T."/>
            <person name="Sepcic K."/>
            <person name="Shelest E."/>
            <person name="Sherlock G."/>
            <person name="Sophianopoulou V."/>
            <person name="Squina F.M."/>
            <person name="Sun H."/>
            <person name="Susca A."/>
            <person name="Todd R.B."/>
            <person name="Tsang A."/>
            <person name="Unkles S.E."/>
            <person name="van de Wiele N."/>
            <person name="van Rossen-Uffink D."/>
            <person name="Oliveira J.V."/>
            <person name="Vesth T.C."/>
            <person name="Visser J."/>
            <person name="Yu J.-H."/>
            <person name="Zhou M."/>
            <person name="Andersen M.R."/>
            <person name="Archer D.B."/>
            <person name="Baker S.E."/>
            <person name="Benoit I."/>
            <person name="Brakhage A.A."/>
            <person name="Braus G.H."/>
            <person name="Fischer R."/>
            <person name="Frisvad J.C."/>
            <person name="Goldman G.H."/>
            <person name="Houbraken J."/>
            <person name="Oakley B."/>
            <person name="Pocsi I."/>
            <person name="Scazzocchio C."/>
            <person name="Seiboth B."/>
            <person name="vanKuyk P.A."/>
            <person name="Wortman J."/>
            <person name="Dyer P.S."/>
            <person name="Grigoriev I.V."/>
        </authorList>
    </citation>
    <scope>NUCLEOTIDE SEQUENCE [LARGE SCALE GENOMIC DNA]</scope>
    <source>
        <strain evidence="9">CBS 106.47</strain>
    </source>
</reference>
<dbReference type="InterPro" id="IPR036188">
    <property type="entry name" value="FAD/NAD-bd_sf"/>
</dbReference>
<evidence type="ECO:0000256" key="1">
    <source>
        <dbReference type="ARBA" id="ARBA00007992"/>
    </source>
</evidence>
<keyword evidence="6" id="KW-0812">Transmembrane</keyword>
<dbReference type="AlphaFoldDB" id="A0A1M3TU68"/>
<dbReference type="InterPro" id="IPR050493">
    <property type="entry name" value="FAD-dep_Monooxygenase_BioMet"/>
</dbReference>
<dbReference type="Pfam" id="PF01494">
    <property type="entry name" value="FAD_binding_3"/>
    <property type="match status" value="1"/>
</dbReference>
<name>A0A1M3TU68_ASPLC</name>
<gene>
    <name evidence="8" type="ORF">ASPFODRAFT_30954</name>
</gene>
<dbReference type="EMBL" id="KV878238">
    <property type="protein sequence ID" value="OJZ90122.1"/>
    <property type="molecule type" value="Genomic_DNA"/>
</dbReference>